<accession>A0A3N9WJF8</accession>
<proteinExistence type="predicted"/>
<evidence type="ECO:0000313" key="1">
    <source>
        <dbReference type="EMBL" id="RQX00941.1"/>
    </source>
</evidence>
<dbReference type="Proteomes" id="UP000282312">
    <property type="component" value="Unassembled WGS sequence"/>
</dbReference>
<dbReference type="EMBL" id="QGSZ01000232">
    <property type="protein sequence ID" value="RQX00941.1"/>
    <property type="molecule type" value="Genomic_DNA"/>
</dbReference>
<sequence length="146" mass="16567">MTTPHRQQWFHYHVWVFAVHTAMSLIDAAPRPTRSLDVPTWAQAFGLTRIDKPDPDTIGLLGPAPDAFDRDYAMSTDLARPVIVAHLLIDGVEPSPLLIDGTHRLYRAWREGVPQLPAYLLTVAESRQVQQDRWLGPGRTWRIGPR</sequence>
<dbReference type="OrthoDB" id="3618883at2"/>
<name>A0A3N9WJF8_9ACTN</name>
<dbReference type="RefSeq" id="WP_124774112.1">
    <property type="nucleotide sequence ID" value="NZ_QGSZ01000232.1"/>
</dbReference>
<keyword evidence="2" id="KW-1185">Reference proteome</keyword>
<gene>
    <name evidence="1" type="ORF">DLJ59_19755</name>
</gene>
<dbReference type="AlphaFoldDB" id="A0A3N9WJF8"/>
<comment type="caution">
    <text evidence="1">The sequence shown here is derived from an EMBL/GenBank/DDBJ whole genome shotgun (WGS) entry which is preliminary data.</text>
</comment>
<evidence type="ECO:0000313" key="2">
    <source>
        <dbReference type="Proteomes" id="UP000282312"/>
    </source>
</evidence>
<reference evidence="1 2" key="1">
    <citation type="submission" date="2018-05" db="EMBL/GenBank/DDBJ databases">
        <title>Micromonospora from Atacama Desert.</title>
        <authorList>
            <person name="Carro L."/>
            <person name="Goodfellow M."/>
            <person name="Klenk H.-P."/>
        </authorList>
    </citation>
    <scope>NUCLEOTIDE SEQUENCE [LARGE SCALE GENOMIC DNA]</scope>
    <source>
        <strain evidence="1 2">LB39</strain>
    </source>
</reference>
<protein>
    <submittedName>
        <fullName evidence="1">Uncharacterized protein</fullName>
    </submittedName>
</protein>
<organism evidence="1 2">
    <name type="scientific">Micromonospora inaquosa</name>
    <dbReference type="NCBI Taxonomy" id="2203716"/>
    <lineage>
        <taxon>Bacteria</taxon>
        <taxon>Bacillati</taxon>
        <taxon>Actinomycetota</taxon>
        <taxon>Actinomycetes</taxon>
        <taxon>Micromonosporales</taxon>
        <taxon>Micromonosporaceae</taxon>
        <taxon>Micromonospora</taxon>
    </lineage>
</organism>